<organism evidence="1 2">
    <name type="scientific">Gossypium arboreum</name>
    <name type="common">Tree cotton</name>
    <name type="synonym">Gossypium nanking</name>
    <dbReference type="NCBI Taxonomy" id="29729"/>
    <lineage>
        <taxon>Eukaryota</taxon>
        <taxon>Viridiplantae</taxon>
        <taxon>Streptophyta</taxon>
        <taxon>Embryophyta</taxon>
        <taxon>Tracheophyta</taxon>
        <taxon>Spermatophyta</taxon>
        <taxon>Magnoliopsida</taxon>
        <taxon>eudicotyledons</taxon>
        <taxon>Gunneridae</taxon>
        <taxon>Pentapetalae</taxon>
        <taxon>rosids</taxon>
        <taxon>malvids</taxon>
        <taxon>Malvales</taxon>
        <taxon>Malvaceae</taxon>
        <taxon>Malvoideae</taxon>
        <taxon>Gossypium</taxon>
    </lineage>
</organism>
<protein>
    <submittedName>
        <fullName evidence="1">Uncharacterized protein</fullName>
    </submittedName>
</protein>
<evidence type="ECO:0000313" key="2">
    <source>
        <dbReference type="Proteomes" id="UP001358586"/>
    </source>
</evidence>
<name>A0ABR0ND93_GOSAR</name>
<accession>A0ABR0ND93</accession>
<gene>
    <name evidence="1" type="ORF">PVK06_034113</name>
</gene>
<sequence>MATEIVVINDKPEGKVKKAKESEKKLVECFLCHGSHRLQNYPKKSVIRGDDGSDKAPKRLGLGARGVEAKWAKRNKRN</sequence>
<dbReference type="EMBL" id="JARKNE010000010">
    <property type="protein sequence ID" value="KAK5792980.1"/>
    <property type="molecule type" value="Genomic_DNA"/>
</dbReference>
<dbReference type="Proteomes" id="UP001358586">
    <property type="component" value="Chromosome 10"/>
</dbReference>
<reference evidence="1 2" key="1">
    <citation type="submission" date="2023-03" db="EMBL/GenBank/DDBJ databases">
        <title>WGS of Gossypium arboreum.</title>
        <authorList>
            <person name="Yu D."/>
        </authorList>
    </citation>
    <scope>NUCLEOTIDE SEQUENCE [LARGE SCALE GENOMIC DNA]</scope>
    <source>
        <tissue evidence="1">Leaf</tissue>
    </source>
</reference>
<comment type="caution">
    <text evidence="1">The sequence shown here is derived from an EMBL/GenBank/DDBJ whole genome shotgun (WGS) entry which is preliminary data.</text>
</comment>
<proteinExistence type="predicted"/>
<keyword evidence="2" id="KW-1185">Reference proteome</keyword>
<evidence type="ECO:0000313" key="1">
    <source>
        <dbReference type="EMBL" id="KAK5792980.1"/>
    </source>
</evidence>